<name>A0ACC1HMJ2_9FUNG</name>
<proteinExistence type="predicted"/>
<gene>
    <name evidence="1" type="ORF">EV182_007125</name>
</gene>
<evidence type="ECO:0000313" key="2">
    <source>
        <dbReference type="Proteomes" id="UP001145114"/>
    </source>
</evidence>
<keyword evidence="2" id="KW-1185">Reference proteome</keyword>
<organism evidence="1 2">
    <name type="scientific">Spiromyces aspiralis</name>
    <dbReference type="NCBI Taxonomy" id="68401"/>
    <lineage>
        <taxon>Eukaryota</taxon>
        <taxon>Fungi</taxon>
        <taxon>Fungi incertae sedis</taxon>
        <taxon>Zoopagomycota</taxon>
        <taxon>Kickxellomycotina</taxon>
        <taxon>Kickxellomycetes</taxon>
        <taxon>Kickxellales</taxon>
        <taxon>Kickxellaceae</taxon>
        <taxon>Spiromyces</taxon>
    </lineage>
</organism>
<feature type="non-terminal residue" evidence="1">
    <location>
        <position position="313"/>
    </location>
</feature>
<comment type="caution">
    <text evidence="1">The sequence shown here is derived from an EMBL/GenBank/DDBJ whole genome shotgun (WGS) entry which is preliminary data.</text>
</comment>
<dbReference type="Proteomes" id="UP001145114">
    <property type="component" value="Unassembled WGS sequence"/>
</dbReference>
<accession>A0ACC1HMJ2</accession>
<evidence type="ECO:0000313" key="1">
    <source>
        <dbReference type="EMBL" id="KAJ1676983.1"/>
    </source>
</evidence>
<reference evidence="1" key="1">
    <citation type="submission" date="2022-06" db="EMBL/GenBank/DDBJ databases">
        <title>Phylogenomic reconstructions and comparative analyses of Kickxellomycotina fungi.</title>
        <authorList>
            <person name="Reynolds N.K."/>
            <person name="Stajich J.E."/>
            <person name="Barry K."/>
            <person name="Grigoriev I.V."/>
            <person name="Crous P."/>
            <person name="Smith M.E."/>
        </authorList>
    </citation>
    <scope>NUCLEOTIDE SEQUENCE</scope>
    <source>
        <strain evidence="1">RSA 2271</strain>
    </source>
</reference>
<sequence length="313" mass="34604">MSWPKVQRLSRDQLERDLTFLGFIVFENKLKPTTTPVLRELRDAGIRQIMCTGDNVLTAVSVARECGLADPSLRVFYPRLVPMTLAPEWLCMSLPYHRDTLGNDGDGPTSRSSPSGTPSPVRTEAEQRVAILWEDFDKYQMVLDPITLRPLVPSGTDLYASMPAIDYELAQSGHYCLAVTGEVFREIIDRYPKSTVDQMLMRGIVYARMSPDEKAELVEKLQGLKYCTGFCGDGANDCSALKAADVGISLSEAEASVAAPFVSKSTDIYCVLDVIRDGRAALVTSFSCFKFMALYSLIQFTSVCMMYSYGGGL</sequence>
<dbReference type="EMBL" id="JAMZIH010003199">
    <property type="protein sequence ID" value="KAJ1676983.1"/>
    <property type="molecule type" value="Genomic_DNA"/>
</dbReference>
<protein>
    <submittedName>
        <fullName evidence="1">Uncharacterized protein</fullName>
    </submittedName>
</protein>